<dbReference type="InterPro" id="IPR019619">
    <property type="entry name" value="DUF2490"/>
</dbReference>
<sequence length="263" mass="30910">MNRLRLLAATAAIVSAVLCAGAQETPRYDVFESTIPSDFQPRADIEFEFPLADDFSFILNNELRFRDNASRIDRNYLLGAFSWETCDYFSLDAGYIFQSILNIGDVEYQREWQYRHRVYLDLKAQIELDDWKLSLTERPLVNLRPWADDIHDPKAEWLIRSKLKVDYDIPKTELTPYAFFELSNTLNTVDYGGGPFVDRLRFCLGIKWETSDFNSIELYYYFDIRNSRDVSYTTGSSGIYDIYLNKERQYLHILGISFNFGWD</sequence>
<proteinExistence type="predicted"/>
<evidence type="ECO:0000313" key="2">
    <source>
        <dbReference type="EMBL" id="HIR63284.1"/>
    </source>
</evidence>
<gene>
    <name evidence="2" type="ORF">IAC94_07165</name>
</gene>
<protein>
    <submittedName>
        <fullName evidence="2">DUF2490 domain-containing protein</fullName>
    </submittedName>
</protein>
<feature type="chain" id="PRO_5038362231" evidence="1">
    <location>
        <begin position="23"/>
        <end position="263"/>
    </location>
</feature>
<name>A0A9D1E1V7_9BACT</name>
<dbReference type="Pfam" id="PF10677">
    <property type="entry name" value="DUF2490"/>
    <property type="match status" value="1"/>
</dbReference>
<dbReference type="AlphaFoldDB" id="A0A9D1E1V7"/>
<reference evidence="2" key="2">
    <citation type="journal article" date="2021" name="PeerJ">
        <title>Extensive microbial diversity within the chicken gut microbiome revealed by metagenomics and culture.</title>
        <authorList>
            <person name="Gilroy R."/>
            <person name="Ravi A."/>
            <person name="Getino M."/>
            <person name="Pursley I."/>
            <person name="Horton D.L."/>
            <person name="Alikhan N.F."/>
            <person name="Baker D."/>
            <person name="Gharbi K."/>
            <person name="Hall N."/>
            <person name="Watson M."/>
            <person name="Adriaenssens E.M."/>
            <person name="Foster-Nyarko E."/>
            <person name="Jarju S."/>
            <person name="Secka A."/>
            <person name="Antonio M."/>
            <person name="Oren A."/>
            <person name="Chaudhuri R.R."/>
            <person name="La Ragione R."/>
            <person name="Hildebrand F."/>
            <person name="Pallen M.J."/>
        </authorList>
    </citation>
    <scope>NUCLEOTIDE SEQUENCE</scope>
    <source>
        <strain evidence="2">ChiHjej13B12-12457</strain>
    </source>
</reference>
<evidence type="ECO:0000313" key="3">
    <source>
        <dbReference type="Proteomes" id="UP000886744"/>
    </source>
</evidence>
<accession>A0A9D1E1V7</accession>
<dbReference type="Proteomes" id="UP000886744">
    <property type="component" value="Unassembled WGS sequence"/>
</dbReference>
<reference evidence="2" key="1">
    <citation type="submission" date="2020-10" db="EMBL/GenBank/DDBJ databases">
        <authorList>
            <person name="Gilroy R."/>
        </authorList>
    </citation>
    <scope>NUCLEOTIDE SEQUENCE</scope>
    <source>
        <strain evidence="2">ChiHjej13B12-12457</strain>
    </source>
</reference>
<evidence type="ECO:0000256" key="1">
    <source>
        <dbReference type="SAM" id="SignalP"/>
    </source>
</evidence>
<keyword evidence="1" id="KW-0732">Signal</keyword>
<feature type="signal peptide" evidence="1">
    <location>
        <begin position="1"/>
        <end position="22"/>
    </location>
</feature>
<dbReference type="EMBL" id="DVHI01000086">
    <property type="protein sequence ID" value="HIR63284.1"/>
    <property type="molecule type" value="Genomic_DNA"/>
</dbReference>
<comment type="caution">
    <text evidence="2">The sequence shown here is derived from an EMBL/GenBank/DDBJ whole genome shotgun (WGS) entry which is preliminary data.</text>
</comment>
<organism evidence="2 3">
    <name type="scientific">Candidatus Coprenecus avistercoris</name>
    <dbReference type="NCBI Taxonomy" id="2840730"/>
    <lineage>
        <taxon>Bacteria</taxon>
        <taxon>Pseudomonadati</taxon>
        <taxon>Bacteroidota</taxon>
        <taxon>Bacteroidia</taxon>
        <taxon>Bacteroidales</taxon>
        <taxon>Rikenellaceae</taxon>
        <taxon>Rikenellaceae incertae sedis</taxon>
        <taxon>Candidatus Coprenecus</taxon>
    </lineage>
</organism>